<gene>
    <name evidence="7" type="ORF">A4R26_00455</name>
</gene>
<dbReference type="SUPFAM" id="SSF88946">
    <property type="entry name" value="Sigma2 domain of RNA polymerase sigma factors"/>
    <property type="match status" value="1"/>
</dbReference>
<dbReference type="CDD" id="cd06171">
    <property type="entry name" value="Sigma70_r4"/>
    <property type="match status" value="1"/>
</dbReference>
<evidence type="ECO:0000256" key="3">
    <source>
        <dbReference type="ARBA" id="ARBA00023082"/>
    </source>
</evidence>
<dbReference type="EMBL" id="LWBP01000001">
    <property type="protein sequence ID" value="OQP68659.1"/>
    <property type="molecule type" value="Genomic_DNA"/>
</dbReference>
<dbReference type="AlphaFoldDB" id="A0A1V9GDA3"/>
<feature type="domain" description="RNA polymerase sigma-70 region 2" evidence="5">
    <location>
        <begin position="29"/>
        <end position="95"/>
    </location>
</feature>
<keyword evidence="8" id="KW-1185">Reference proteome</keyword>
<evidence type="ECO:0000259" key="5">
    <source>
        <dbReference type="Pfam" id="PF04542"/>
    </source>
</evidence>
<comment type="similarity">
    <text evidence="1">Belongs to the sigma-70 factor family. ECF subfamily.</text>
</comment>
<dbReference type="PANTHER" id="PTHR43133">
    <property type="entry name" value="RNA POLYMERASE ECF-TYPE SIGMA FACTO"/>
    <property type="match status" value="1"/>
</dbReference>
<evidence type="ECO:0000256" key="2">
    <source>
        <dbReference type="ARBA" id="ARBA00023015"/>
    </source>
</evidence>
<proteinExistence type="inferred from homology"/>
<dbReference type="PANTHER" id="PTHR43133:SF46">
    <property type="entry name" value="RNA POLYMERASE SIGMA-70 FACTOR ECF SUBFAMILY"/>
    <property type="match status" value="1"/>
</dbReference>
<evidence type="ECO:0000313" key="8">
    <source>
        <dbReference type="Proteomes" id="UP000192276"/>
    </source>
</evidence>
<dbReference type="GO" id="GO:0016987">
    <property type="term" value="F:sigma factor activity"/>
    <property type="evidence" value="ECO:0007669"/>
    <property type="project" value="UniProtKB-KW"/>
</dbReference>
<keyword evidence="3" id="KW-0731">Sigma factor</keyword>
<protein>
    <recommendedName>
        <fullName evidence="9">RNA polymerase sigma-70 factor</fullName>
    </recommendedName>
</protein>
<dbReference type="InterPro" id="IPR007627">
    <property type="entry name" value="RNA_pol_sigma70_r2"/>
</dbReference>
<name>A0A1V9GDA3_9BACT</name>
<dbReference type="STRING" id="550983.A4R26_00455"/>
<dbReference type="RefSeq" id="WP_107685780.1">
    <property type="nucleotide sequence ID" value="NZ_LWBP01000001.1"/>
</dbReference>
<keyword evidence="2" id="KW-0805">Transcription regulation</keyword>
<evidence type="ECO:0000313" key="7">
    <source>
        <dbReference type="EMBL" id="OQP68659.1"/>
    </source>
</evidence>
<dbReference type="Pfam" id="PF04542">
    <property type="entry name" value="Sigma70_r2"/>
    <property type="match status" value="1"/>
</dbReference>
<dbReference type="Gene3D" id="1.10.10.10">
    <property type="entry name" value="Winged helix-like DNA-binding domain superfamily/Winged helix DNA-binding domain"/>
    <property type="match status" value="1"/>
</dbReference>
<sequence>MADLHEQRTNDRMLLQQLRNDDVTAFDSLYEKYWALVYSAAYKRLKDTSYAKDITQDIFLQLWHRRHELNIENLASYLYTAVRNNVLKWMEKEQRIKPIPELLQQAAREGADAAVLRKEFMVKYENLINTLTPSQQQIFRMRYQQELSTAEIAEQLNVSRKTVQNQLGRSLLTLRELLGAVYFVYQLHLYAS</sequence>
<accession>A0A1V9GDA3</accession>
<organism evidence="7 8">
    <name type="scientific">Niastella populi</name>
    <dbReference type="NCBI Taxonomy" id="550983"/>
    <lineage>
        <taxon>Bacteria</taxon>
        <taxon>Pseudomonadati</taxon>
        <taxon>Bacteroidota</taxon>
        <taxon>Chitinophagia</taxon>
        <taxon>Chitinophagales</taxon>
        <taxon>Chitinophagaceae</taxon>
        <taxon>Niastella</taxon>
    </lineage>
</organism>
<comment type="caution">
    <text evidence="7">The sequence shown here is derived from an EMBL/GenBank/DDBJ whole genome shotgun (WGS) entry which is preliminary data.</text>
</comment>
<dbReference type="Proteomes" id="UP000192276">
    <property type="component" value="Unassembled WGS sequence"/>
</dbReference>
<evidence type="ECO:0008006" key="9">
    <source>
        <dbReference type="Google" id="ProtNLM"/>
    </source>
</evidence>
<dbReference type="InterPro" id="IPR039425">
    <property type="entry name" value="RNA_pol_sigma-70-like"/>
</dbReference>
<dbReference type="GO" id="GO:0006352">
    <property type="term" value="P:DNA-templated transcription initiation"/>
    <property type="evidence" value="ECO:0007669"/>
    <property type="project" value="InterPro"/>
</dbReference>
<dbReference type="InterPro" id="IPR013324">
    <property type="entry name" value="RNA_pol_sigma_r3/r4-like"/>
</dbReference>
<dbReference type="InterPro" id="IPR013325">
    <property type="entry name" value="RNA_pol_sigma_r2"/>
</dbReference>
<evidence type="ECO:0000256" key="1">
    <source>
        <dbReference type="ARBA" id="ARBA00010641"/>
    </source>
</evidence>
<dbReference type="Gene3D" id="1.10.1740.10">
    <property type="match status" value="1"/>
</dbReference>
<dbReference type="InterPro" id="IPR013249">
    <property type="entry name" value="RNA_pol_sigma70_r4_t2"/>
</dbReference>
<dbReference type="InterPro" id="IPR014284">
    <property type="entry name" value="RNA_pol_sigma-70_dom"/>
</dbReference>
<dbReference type="Pfam" id="PF08281">
    <property type="entry name" value="Sigma70_r4_2"/>
    <property type="match status" value="1"/>
</dbReference>
<reference evidence="8" key="1">
    <citation type="submission" date="2016-04" db="EMBL/GenBank/DDBJ databases">
        <authorList>
            <person name="Chen L."/>
            <person name="Zhuang W."/>
            <person name="Wang G."/>
        </authorList>
    </citation>
    <scope>NUCLEOTIDE SEQUENCE [LARGE SCALE GENOMIC DNA]</scope>
    <source>
        <strain evidence="8">208</strain>
    </source>
</reference>
<dbReference type="SUPFAM" id="SSF88659">
    <property type="entry name" value="Sigma3 and sigma4 domains of RNA polymerase sigma factors"/>
    <property type="match status" value="1"/>
</dbReference>
<evidence type="ECO:0000256" key="4">
    <source>
        <dbReference type="ARBA" id="ARBA00023163"/>
    </source>
</evidence>
<keyword evidence="4" id="KW-0804">Transcription</keyword>
<dbReference type="NCBIfam" id="TIGR02937">
    <property type="entry name" value="sigma70-ECF"/>
    <property type="match status" value="1"/>
</dbReference>
<feature type="domain" description="RNA polymerase sigma factor 70 region 4 type 2" evidence="6">
    <location>
        <begin position="124"/>
        <end position="173"/>
    </location>
</feature>
<dbReference type="InterPro" id="IPR036388">
    <property type="entry name" value="WH-like_DNA-bd_sf"/>
</dbReference>
<dbReference type="GO" id="GO:0003677">
    <property type="term" value="F:DNA binding"/>
    <property type="evidence" value="ECO:0007669"/>
    <property type="project" value="InterPro"/>
</dbReference>
<evidence type="ECO:0000259" key="6">
    <source>
        <dbReference type="Pfam" id="PF08281"/>
    </source>
</evidence>
<dbReference type="OrthoDB" id="679904at2"/>